<keyword evidence="2" id="KW-1003">Cell membrane</keyword>
<comment type="caution">
    <text evidence="7">Lacks conserved residue(s) required for the propagation of feature annotation.</text>
</comment>
<evidence type="ECO:0000259" key="8">
    <source>
        <dbReference type="Pfam" id="PF06808"/>
    </source>
</evidence>
<feature type="transmembrane region" description="Helical" evidence="7">
    <location>
        <begin position="6"/>
        <end position="33"/>
    </location>
</feature>
<dbReference type="InterPro" id="IPR004681">
    <property type="entry name" value="TRAP_DctM"/>
</dbReference>
<reference evidence="10" key="1">
    <citation type="submission" date="2016-10" db="EMBL/GenBank/DDBJ databases">
        <authorList>
            <person name="Varghese N."/>
            <person name="Submissions S."/>
        </authorList>
    </citation>
    <scope>NUCLEOTIDE SEQUENCE [LARGE SCALE GENOMIC DNA]</scope>
    <source>
        <strain evidence="10">DSM 21857</strain>
    </source>
</reference>
<organism evidence="9 10">
    <name type="scientific">Aquamicrobium aerolatum DSM 21857</name>
    <dbReference type="NCBI Taxonomy" id="1121003"/>
    <lineage>
        <taxon>Bacteria</taxon>
        <taxon>Pseudomonadati</taxon>
        <taxon>Pseudomonadota</taxon>
        <taxon>Alphaproteobacteria</taxon>
        <taxon>Hyphomicrobiales</taxon>
        <taxon>Phyllobacteriaceae</taxon>
        <taxon>Aerobium</taxon>
    </lineage>
</organism>
<dbReference type="AlphaFoldDB" id="A0A1I3SF98"/>
<evidence type="ECO:0000313" key="10">
    <source>
        <dbReference type="Proteomes" id="UP000242763"/>
    </source>
</evidence>
<feature type="domain" description="TRAP C4-dicarboxylate transport system permease DctM subunit" evidence="8">
    <location>
        <begin position="9"/>
        <end position="413"/>
    </location>
</feature>
<dbReference type="RefSeq" id="WP_091524662.1">
    <property type="nucleotide sequence ID" value="NZ_FORF01000029.1"/>
</dbReference>
<feature type="transmembrane region" description="Helical" evidence="7">
    <location>
        <begin position="239"/>
        <end position="255"/>
    </location>
</feature>
<feature type="transmembrane region" description="Helical" evidence="7">
    <location>
        <begin position="354"/>
        <end position="373"/>
    </location>
</feature>
<dbReference type="EMBL" id="FORF01000029">
    <property type="protein sequence ID" value="SFJ56167.1"/>
    <property type="molecule type" value="Genomic_DNA"/>
</dbReference>
<dbReference type="Proteomes" id="UP000242763">
    <property type="component" value="Unassembled WGS sequence"/>
</dbReference>
<feature type="transmembrane region" description="Helical" evidence="7">
    <location>
        <begin position="276"/>
        <end position="300"/>
    </location>
</feature>
<dbReference type="GO" id="GO:0005886">
    <property type="term" value="C:plasma membrane"/>
    <property type="evidence" value="ECO:0007669"/>
    <property type="project" value="UniProtKB-SubCell"/>
</dbReference>
<keyword evidence="10" id="KW-1185">Reference proteome</keyword>
<evidence type="ECO:0000256" key="2">
    <source>
        <dbReference type="ARBA" id="ARBA00022475"/>
    </source>
</evidence>
<dbReference type="PANTHER" id="PTHR33362">
    <property type="entry name" value="SIALIC ACID TRAP TRANSPORTER PERMEASE PROTEIN SIAT-RELATED"/>
    <property type="match status" value="1"/>
</dbReference>
<proteinExistence type="inferred from homology"/>
<name>A0A1I3SF98_9HYPH</name>
<keyword evidence="5 7" id="KW-1133">Transmembrane helix</keyword>
<dbReference type="InterPro" id="IPR010656">
    <property type="entry name" value="DctM"/>
</dbReference>
<evidence type="ECO:0000313" key="9">
    <source>
        <dbReference type="EMBL" id="SFJ56167.1"/>
    </source>
</evidence>
<feature type="transmembrane region" description="Helical" evidence="7">
    <location>
        <begin position="53"/>
        <end position="73"/>
    </location>
</feature>
<dbReference type="NCBIfam" id="TIGR00786">
    <property type="entry name" value="dctM"/>
    <property type="match status" value="1"/>
</dbReference>
<keyword evidence="4 7" id="KW-0812">Transmembrane</keyword>
<comment type="subcellular location">
    <subcellularLocation>
        <location evidence="1 7">Cell inner membrane</location>
        <topology evidence="1 7">Multi-pass membrane protein</topology>
    </subcellularLocation>
</comment>
<protein>
    <recommendedName>
        <fullName evidence="7">TRAP transporter large permease protein</fullName>
    </recommendedName>
</protein>
<dbReference type="Pfam" id="PF06808">
    <property type="entry name" value="DctM"/>
    <property type="match status" value="1"/>
</dbReference>
<feature type="transmembrane region" description="Helical" evidence="7">
    <location>
        <begin position="312"/>
        <end position="342"/>
    </location>
</feature>
<keyword evidence="7" id="KW-0813">Transport</keyword>
<accession>A0A1I3SF98</accession>
<feature type="transmembrane region" description="Helical" evidence="7">
    <location>
        <begin position="211"/>
        <end position="233"/>
    </location>
</feature>
<feature type="transmembrane region" description="Helical" evidence="7">
    <location>
        <begin position="134"/>
        <end position="158"/>
    </location>
</feature>
<gene>
    <name evidence="9" type="ORF">SAMN03080618_03319</name>
</gene>
<evidence type="ECO:0000256" key="4">
    <source>
        <dbReference type="ARBA" id="ARBA00022692"/>
    </source>
</evidence>
<evidence type="ECO:0000256" key="5">
    <source>
        <dbReference type="ARBA" id="ARBA00022989"/>
    </source>
</evidence>
<evidence type="ECO:0000256" key="7">
    <source>
        <dbReference type="RuleBase" id="RU369079"/>
    </source>
</evidence>
<feature type="transmembrane region" description="Helical" evidence="7">
    <location>
        <begin position="164"/>
        <end position="191"/>
    </location>
</feature>
<evidence type="ECO:0000256" key="6">
    <source>
        <dbReference type="ARBA" id="ARBA00023136"/>
    </source>
</evidence>
<dbReference type="STRING" id="1121003.SAMN03080618_03319"/>
<comment type="function">
    <text evidence="7">Part of the tripartite ATP-independent periplasmic (TRAP) transport system.</text>
</comment>
<keyword evidence="3 7" id="KW-0997">Cell inner membrane</keyword>
<feature type="transmembrane region" description="Helical" evidence="7">
    <location>
        <begin position="393"/>
        <end position="417"/>
    </location>
</feature>
<comment type="subunit">
    <text evidence="7">The complex comprises the extracytoplasmic solute receptor protein and the two transmembrane proteins.</text>
</comment>
<evidence type="ECO:0000256" key="3">
    <source>
        <dbReference type="ARBA" id="ARBA00022519"/>
    </source>
</evidence>
<dbReference type="PIRSF" id="PIRSF006066">
    <property type="entry name" value="HI0050"/>
    <property type="match status" value="1"/>
</dbReference>
<comment type="similarity">
    <text evidence="7">Belongs to the TRAP transporter large permease family.</text>
</comment>
<dbReference type="OrthoDB" id="9790209at2"/>
<sequence length="422" mass="44545">MDAVVLISIFLFMLLIGVSVAASMILSATIYLLTSGMPLVIVAERFTASINSYTLMAVPFFILAAIVMNRAGVTSRLLDVASCIVGGVRGGTAQVNILGSVFFAGMSGSATADVASQGRMLIPRMVAEGYDRNFAAGVTSAASIVTSVIPPAIIMIIYGSVTSVSIGALFFSGIVPGLLMALVMMAIAAWISIRRNYPNSPKIDRRDLGGLLLRATPALLTPILILGGIRFGLFTPTEAGVLACVYGLFLGLFVYRELHLNDIPGLLLESVEATALPMYIIASSAVFGFALTVTGFGFQLEIFLKSIASDPTAFIALSLATIFIVGLFVEATSALLIFVPMFAPIARSYGVDEVHYGILVIMTLMVGTITPPVGLQSFIASNIAGIRVIDADVWPFVIAVFVLIALIMFFPAISTFLPGMVL</sequence>
<keyword evidence="6 7" id="KW-0472">Membrane</keyword>
<dbReference type="GO" id="GO:0022857">
    <property type="term" value="F:transmembrane transporter activity"/>
    <property type="evidence" value="ECO:0007669"/>
    <property type="project" value="UniProtKB-UniRule"/>
</dbReference>
<evidence type="ECO:0000256" key="1">
    <source>
        <dbReference type="ARBA" id="ARBA00004429"/>
    </source>
</evidence>